<organism evidence="11">
    <name type="scientific">marine metagenome</name>
    <dbReference type="NCBI Taxonomy" id="408172"/>
    <lineage>
        <taxon>unclassified sequences</taxon>
        <taxon>metagenomes</taxon>
        <taxon>ecological metagenomes</taxon>
    </lineage>
</organism>
<evidence type="ECO:0000256" key="6">
    <source>
        <dbReference type="ARBA" id="ARBA00022832"/>
    </source>
</evidence>
<keyword evidence="7" id="KW-0460">Magnesium</keyword>
<dbReference type="InterPro" id="IPR050559">
    <property type="entry name" value="P-Pant_transferase_sf"/>
</dbReference>
<evidence type="ECO:0000259" key="10">
    <source>
        <dbReference type="Pfam" id="PF01648"/>
    </source>
</evidence>
<evidence type="ECO:0000256" key="2">
    <source>
        <dbReference type="ARBA" id="ARBA00022490"/>
    </source>
</evidence>
<dbReference type="InterPro" id="IPR004568">
    <property type="entry name" value="Ppantetheine-prot_Trfase_dom"/>
</dbReference>
<proteinExistence type="inferred from homology"/>
<evidence type="ECO:0000256" key="8">
    <source>
        <dbReference type="ARBA" id="ARBA00023098"/>
    </source>
</evidence>
<dbReference type="HAMAP" id="MF_00101">
    <property type="entry name" value="AcpS"/>
    <property type="match status" value="1"/>
</dbReference>
<keyword evidence="9" id="KW-0275">Fatty acid biosynthesis</keyword>
<reference evidence="11" key="1">
    <citation type="submission" date="2018-05" db="EMBL/GenBank/DDBJ databases">
        <authorList>
            <person name="Lanie J.A."/>
            <person name="Ng W.-L."/>
            <person name="Kazmierczak K.M."/>
            <person name="Andrzejewski T.M."/>
            <person name="Davidsen T.M."/>
            <person name="Wayne K.J."/>
            <person name="Tettelin H."/>
            <person name="Glass J.I."/>
            <person name="Rusch D."/>
            <person name="Podicherti R."/>
            <person name="Tsui H.-C.T."/>
            <person name="Winkler M.E."/>
        </authorList>
    </citation>
    <scope>NUCLEOTIDE SEQUENCE</scope>
</reference>
<accession>A0A382AXN7</accession>
<dbReference type="GO" id="GO:0006633">
    <property type="term" value="P:fatty acid biosynthetic process"/>
    <property type="evidence" value="ECO:0007669"/>
    <property type="project" value="UniProtKB-KW"/>
</dbReference>
<dbReference type="GO" id="GO:0005829">
    <property type="term" value="C:cytosol"/>
    <property type="evidence" value="ECO:0007669"/>
    <property type="project" value="TreeGrafter"/>
</dbReference>
<dbReference type="InterPro" id="IPR002582">
    <property type="entry name" value="ACPS"/>
</dbReference>
<gene>
    <name evidence="11" type="ORF">METZ01_LOCUS159160</name>
</gene>
<dbReference type="Gene3D" id="3.90.470.20">
    <property type="entry name" value="4'-phosphopantetheinyl transferase domain"/>
    <property type="match status" value="1"/>
</dbReference>
<dbReference type="NCBIfam" id="TIGR00516">
    <property type="entry name" value="acpS"/>
    <property type="match status" value="1"/>
</dbReference>
<dbReference type="GO" id="GO:0019878">
    <property type="term" value="P:lysine biosynthetic process via aminoadipic acid"/>
    <property type="evidence" value="ECO:0007669"/>
    <property type="project" value="TreeGrafter"/>
</dbReference>
<keyword evidence="4" id="KW-0808">Transferase</keyword>
<name>A0A382AXN7_9ZZZZ</name>
<dbReference type="Pfam" id="PF01648">
    <property type="entry name" value="ACPS"/>
    <property type="match status" value="1"/>
</dbReference>
<comment type="cofactor">
    <cofactor evidence="1">
        <name>Mg(2+)</name>
        <dbReference type="ChEBI" id="CHEBI:18420"/>
    </cofactor>
</comment>
<evidence type="ECO:0000256" key="5">
    <source>
        <dbReference type="ARBA" id="ARBA00022723"/>
    </source>
</evidence>
<dbReference type="GO" id="GO:0008897">
    <property type="term" value="F:holo-[acyl-carrier-protein] synthase activity"/>
    <property type="evidence" value="ECO:0007669"/>
    <property type="project" value="InterPro"/>
</dbReference>
<keyword evidence="8" id="KW-0443">Lipid metabolism</keyword>
<dbReference type="SUPFAM" id="SSF56214">
    <property type="entry name" value="4'-phosphopantetheinyl transferase"/>
    <property type="match status" value="1"/>
</dbReference>
<keyword evidence="5" id="KW-0479">Metal-binding</keyword>
<dbReference type="PANTHER" id="PTHR12215:SF10">
    <property type="entry name" value="L-AMINOADIPATE-SEMIALDEHYDE DEHYDROGENASE-PHOSPHOPANTETHEINYL TRANSFERASE"/>
    <property type="match status" value="1"/>
</dbReference>
<evidence type="ECO:0000256" key="1">
    <source>
        <dbReference type="ARBA" id="ARBA00001946"/>
    </source>
</evidence>
<dbReference type="InterPro" id="IPR008278">
    <property type="entry name" value="4-PPantetheinyl_Trfase_dom"/>
</dbReference>
<evidence type="ECO:0000256" key="3">
    <source>
        <dbReference type="ARBA" id="ARBA00022516"/>
    </source>
</evidence>
<dbReference type="EMBL" id="UINC01027299">
    <property type="protein sequence ID" value="SVB06306.1"/>
    <property type="molecule type" value="Genomic_DNA"/>
</dbReference>
<keyword evidence="3" id="KW-0444">Lipid biosynthesis</keyword>
<evidence type="ECO:0000256" key="9">
    <source>
        <dbReference type="ARBA" id="ARBA00023160"/>
    </source>
</evidence>
<dbReference type="GO" id="GO:0000287">
    <property type="term" value="F:magnesium ion binding"/>
    <property type="evidence" value="ECO:0007669"/>
    <property type="project" value="InterPro"/>
</dbReference>
<keyword evidence="2" id="KW-0963">Cytoplasm</keyword>
<dbReference type="InterPro" id="IPR037143">
    <property type="entry name" value="4-PPantetheinyl_Trfase_dom_sf"/>
</dbReference>
<dbReference type="NCBIfam" id="TIGR00556">
    <property type="entry name" value="pantethn_trn"/>
    <property type="match status" value="1"/>
</dbReference>
<evidence type="ECO:0000313" key="11">
    <source>
        <dbReference type="EMBL" id="SVB06306.1"/>
    </source>
</evidence>
<dbReference type="PANTHER" id="PTHR12215">
    <property type="entry name" value="PHOSPHOPANTETHEINE TRANSFERASE"/>
    <property type="match status" value="1"/>
</dbReference>
<feature type="domain" description="4'-phosphopantetheinyl transferase" evidence="10">
    <location>
        <begin position="4"/>
        <end position="86"/>
    </location>
</feature>
<dbReference type="AlphaFoldDB" id="A0A382AXN7"/>
<evidence type="ECO:0000256" key="4">
    <source>
        <dbReference type="ARBA" id="ARBA00022679"/>
    </source>
</evidence>
<evidence type="ECO:0000256" key="7">
    <source>
        <dbReference type="ARBA" id="ARBA00022842"/>
    </source>
</evidence>
<sequence>MIYGIGVDIVEIERFRKIINRRSDKFAKRVLTDIEYDTYLKSNNKEQYLSKCWAVKEAFVKAMGTGFTGIYKKTDIGYRSLDNSRPFIELSNDIANKVDNLNIKINLSVSDEVSNAIAFVILERSL</sequence>
<protein>
    <recommendedName>
        <fullName evidence="10">4'-phosphopantetheinyl transferase domain-containing protein</fullName>
    </recommendedName>
</protein>
<keyword evidence="6" id="KW-0276">Fatty acid metabolism</keyword>